<dbReference type="PANTHER" id="PTHR12317">
    <property type="entry name" value="DIACYLGLYCEROL O-ACYLTRANSFERASE"/>
    <property type="match status" value="1"/>
</dbReference>
<sequence>MDLTKTDINHLKSFCKRQKKRLFKKKCFGLQSKQVGQNFATREPTSTSIIIRILLQASKMEIFGIEFAPLNIPLKRRMQTLAAATWFVTMIAGGFVGLLFATYLILFTPWRWITMLYLLWIWLIDKNVSQKGGRRSYWVRDWSWWKYLKYYFPLNLERIPWVQLDPKKNYLFCCFPHGMLSTGPFSAFATNVGGFTDLFPFHTPFPLTLRQHFLMPFFREMVLGLGACDASADSINYILGTPGGGNVAILIVGGAAEAFNCRPGKYRLVLKHRKGFVRLALRNGTPLVPVISYGETDLYSQVSNPEGSTLRNIQEYLKKWLGLALAIPMGRGFFQYNYGIVPRRRPVTTLVGRPIEVEKNLEPTQEEVDKLHARFIFELTQLFEEQKHLYIKDYENIKLEIE</sequence>
<evidence type="ECO:0000256" key="5">
    <source>
        <dbReference type="ARBA" id="ARBA00022692"/>
    </source>
</evidence>
<proteinExistence type="inferred from homology"/>
<dbReference type="Pfam" id="PF03982">
    <property type="entry name" value="DAGAT"/>
    <property type="match status" value="1"/>
</dbReference>
<evidence type="ECO:0000313" key="13">
    <source>
        <dbReference type="Proteomes" id="UP000051574"/>
    </source>
</evidence>
<keyword evidence="3" id="KW-0444">Lipid biosynthesis</keyword>
<evidence type="ECO:0000256" key="8">
    <source>
        <dbReference type="ARBA" id="ARBA00023098"/>
    </source>
</evidence>
<comment type="similarity">
    <text evidence="2 11">Belongs to the diacylglycerol acyltransferase family.</text>
</comment>
<evidence type="ECO:0000256" key="6">
    <source>
        <dbReference type="ARBA" id="ARBA00022824"/>
    </source>
</evidence>
<evidence type="ECO:0000256" key="9">
    <source>
        <dbReference type="ARBA" id="ARBA00023136"/>
    </source>
</evidence>
<evidence type="ECO:0000256" key="11">
    <source>
        <dbReference type="RuleBase" id="RU367023"/>
    </source>
</evidence>
<feature type="transmembrane region" description="Helical" evidence="11">
    <location>
        <begin position="81"/>
        <end position="106"/>
    </location>
</feature>
<evidence type="ECO:0000256" key="2">
    <source>
        <dbReference type="ARBA" id="ARBA00005420"/>
    </source>
</evidence>
<dbReference type="PANTHER" id="PTHR12317:SF79">
    <property type="entry name" value="ACYLTRANSFERASE"/>
    <property type="match status" value="1"/>
</dbReference>
<dbReference type="GO" id="GO:0019432">
    <property type="term" value="P:triglyceride biosynthetic process"/>
    <property type="evidence" value="ECO:0007669"/>
    <property type="project" value="TreeGrafter"/>
</dbReference>
<evidence type="ECO:0000313" key="12">
    <source>
        <dbReference type="EMBL" id="KRT80651.1"/>
    </source>
</evidence>
<name>A0A0T6B0G8_9SCAR</name>
<organism evidence="12 13">
    <name type="scientific">Oryctes borbonicus</name>
    <dbReference type="NCBI Taxonomy" id="1629725"/>
    <lineage>
        <taxon>Eukaryota</taxon>
        <taxon>Metazoa</taxon>
        <taxon>Ecdysozoa</taxon>
        <taxon>Arthropoda</taxon>
        <taxon>Hexapoda</taxon>
        <taxon>Insecta</taxon>
        <taxon>Pterygota</taxon>
        <taxon>Neoptera</taxon>
        <taxon>Endopterygota</taxon>
        <taxon>Coleoptera</taxon>
        <taxon>Polyphaga</taxon>
        <taxon>Scarabaeiformia</taxon>
        <taxon>Scarabaeidae</taxon>
        <taxon>Dynastinae</taxon>
        <taxon>Oryctes</taxon>
    </lineage>
</organism>
<evidence type="ECO:0000256" key="7">
    <source>
        <dbReference type="ARBA" id="ARBA00022989"/>
    </source>
</evidence>
<dbReference type="EC" id="2.3.1.-" evidence="11"/>
<dbReference type="CDD" id="cd07987">
    <property type="entry name" value="LPLAT_MGAT-like"/>
    <property type="match status" value="1"/>
</dbReference>
<evidence type="ECO:0000256" key="4">
    <source>
        <dbReference type="ARBA" id="ARBA00022679"/>
    </source>
</evidence>
<keyword evidence="4 11" id="KW-0808">Transferase</keyword>
<evidence type="ECO:0000256" key="3">
    <source>
        <dbReference type="ARBA" id="ARBA00022516"/>
    </source>
</evidence>
<keyword evidence="6 11" id="KW-0256">Endoplasmic reticulum</keyword>
<gene>
    <name evidence="12" type="ORF">AMK59_5528</name>
</gene>
<accession>A0A0T6B0G8</accession>
<reference evidence="12 13" key="1">
    <citation type="submission" date="2015-09" db="EMBL/GenBank/DDBJ databases">
        <title>Draft genome of the scarab beetle Oryctes borbonicus.</title>
        <authorList>
            <person name="Meyer J.M."/>
            <person name="Markov G.V."/>
            <person name="Baskaran P."/>
            <person name="Herrmann M."/>
            <person name="Sommer R.J."/>
            <person name="Roedelsperger C."/>
        </authorList>
    </citation>
    <scope>NUCLEOTIDE SEQUENCE [LARGE SCALE GENOMIC DNA]</scope>
    <source>
        <strain evidence="12">OB123</strain>
        <tissue evidence="12">Whole animal</tissue>
    </source>
</reference>
<comment type="subcellular location">
    <subcellularLocation>
        <location evidence="1 11">Endoplasmic reticulum membrane</location>
        <topology evidence="1 11">Multi-pass membrane protein</topology>
    </subcellularLocation>
</comment>
<evidence type="ECO:0000256" key="1">
    <source>
        <dbReference type="ARBA" id="ARBA00004477"/>
    </source>
</evidence>
<keyword evidence="7 11" id="KW-1133">Transmembrane helix</keyword>
<dbReference type="Proteomes" id="UP000051574">
    <property type="component" value="Unassembled WGS sequence"/>
</dbReference>
<dbReference type="EMBL" id="LJIG01016421">
    <property type="protein sequence ID" value="KRT80651.1"/>
    <property type="molecule type" value="Genomic_DNA"/>
</dbReference>
<dbReference type="AlphaFoldDB" id="A0A0T6B0G8"/>
<keyword evidence="9 11" id="KW-0472">Membrane</keyword>
<keyword evidence="5 11" id="KW-0812">Transmembrane</keyword>
<dbReference type="InterPro" id="IPR007130">
    <property type="entry name" value="DAGAT"/>
</dbReference>
<keyword evidence="8" id="KW-0443">Lipid metabolism</keyword>
<dbReference type="OrthoDB" id="264532at2759"/>
<dbReference type="GO" id="GO:0005789">
    <property type="term" value="C:endoplasmic reticulum membrane"/>
    <property type="evidence" value="ECO:0007669"/>
    <property type="project" value="UniProtKB-SubCell"/>
</dbReference>
<evidence type="ECO:0000256" key="10">
    <source>
        <dbReference type="ARBA" id="ARBA00023315"/>
    </source>
</evidence>
<comment type="caution">
    <text evidence="11">Lacks conserved residue(s) required for the propagation of feature annotation.</text>
</comment>
<keyword evidence="13" id="KW-1185">Reference proteome</keyword>
<keyword evidence="10" id="KW-0012">Acyltransferase</keyword>
<comment type="caution">
    <text evidence="12">The sequence shown here is derived from an EMBL/GenBank/DDBJ whole genome shotgun (WGS) entry which is preliminary data.</text>
</comment>
<dbReference type="GO" id="GO:0004144">
    <property type="term" value="F:diacylglycerol O-acyltransferase activity"/>
    <property type="evidence" value="ECO:0007669"/>
    <property type="project" value="TreeGrafter"/>
</dbReference>
<protein>
    <recommendedName>
        <fullName evidence="11">Acyltransferase</fullName>
        <ecNumber evidence="11">2.3.1.-</ecNumber>
    </recommendedName>
</protein>